<name>A0ABT0PQW7_9FLAO</name>
<evidence type="ECO:0000313" key="8">
    <source>
        <dbReference type="EMBL" id="MCL6273779.1"/>
    </source>
</evidence>
<keyword evidence="3" id="KW-0732">Signal</keyword>
<evidence type="ECO:0000256" key="3">
    <source>
        <dbReference type="ARBA" id="ARBA00022729"/>
    </source>
</evidence>
<sequence>MRRNKYIIIVILAILGLNSCSDDFIEVENKEVLTDSSFWQTEDHALQALTSTYAALHSSSGSKWAFFEEIYTAMAYKADDMINNTAETYSRALASFTNTTEESGPFNIWRSAYAGIGRANQILERVPEMEALSQETKDVIVAEAKFLRAYYYFWLVTGFENVPLVTTYETSPESLFPSQASTAEVWAQIETDLMEAEANLVTEHAAEWRGRATVGSASALLGKAYLFQEKWTEAEAKFAQVVAMDYDLLENYEDNFNGRGENGAESVFEIQFTGDRSNGNDERQVFNFEVSPYAFGGWELFYPSQWLVDEMRTDLNTDGDPSDRVYASIFFDDPGSEMYSRDIDDNVAYTDAAGDLNHPKYFKKYSFNEDTNFYNGTNIAVIRFADVLLMYAEALNENGKTTEAIAEVNKVRERGGAVPLAAMSQSDLRTQIRHHERPVELSMEFGIRWFDLYRWQRGSTATESIGTTLENHGKPFAENFQDKHILYPIPLQEININENLDQNPGW</sequence>
<dbReference type="SUPFAM" id="SSF48452">
    <property type="entry name" value="TPR-like"/>
    <property type="match status" value="1"/>
</dbReference>
<dbReference type="InterPro" id="IPR011990">
    <property type="entry name" value="TPR-like_helical_dom_sf"/>
</dbReference>
<gene>
    <name evidence="8" type="ORF">M3P19_07155</name>
</gene>
<dbReference type="Pfam" id="PF14322">
    <property type="entry name" value="SusD-like_3"/>
    <property type="match status" value="1"/>
</dbReference>
<dbReference type="InterPro" id="IPR033985">
    <property type="entry name" value="SusD-like_N"/>
</dbReference>
<comment type="subcellular location">
    <subcellularLocation>
        <location evidence="1">Cell outer membrane</location>
    </subcellularLocation>
</comment>
<comment type="similarity">
    <text evidence="2">Belongs to the SusD family.</text>
</comment>
<dbReference type="Pfam" id="PF07980">
    <property type="entry name" value="SusD_RagB"/>
    <property type="match status" value="1"/>
</dbReference>
<protein>
    <submittedName>
        <fullName evidence="8">RagB/SusD family nutrient uptake outer membrane protein</fullName>
    </submittedName>
</protein>
<evidence type="ECO:0000256" key="5">
    <source>
        <dbReference type="ARBA" id="ARBA00023237"/>
    </source>
</evidence>
<keyword evidence="5" id="KW-0998">Cell outer membrane</keyword>
<evidence type="ECO:0000259" key="6">
    <source>
        <dbReference type="Pfam" id="PF07980"/>
    </source>
</evidence>
<comment type="caution">
    <text evidence="8">The sequence shown here is derived from an EMBL/GenBank/DDBJ whole genome shotgun (WGS) entry which is preliminary data.</text>
</comment>
<evidence type="ECO:0000259" key="7">
    <source>
        <dbReference type="Pfam" id="PF14322"/>
    </source>
</evidence>
<evidence type="ECO:0000256" key="4">
    <source>
        <dbReference type="ARBA" id="ARBA00023136"/>
    </source>
</evidence>
<dbReference type="Gene3D" id="1.25.40.390">
    <property type="match status" value="1"/>
</dbReference>
<organism evidence="8 9">
    <name type="scientific">Flagellimonas spongiicola</name>
    <dbReference type="NCBI Taxonomy" id="2942208"/>
    <lineage>
        <taxon>Bacteria</taxon>
        <taxon>Pseudomonadati</taxon>
        <taxon>Bacteroidota</taxon>
        <taxon>Flavobacteriia</taxon>
        <taxon>Flavobacteriales</taxon>
        <taxon>Flavobacteriaceae</taxon>
        <taxon>Flagellimonas</taxon>
    </lineage>
</organism>
<feature type="domain" description="RagB/SusD" evidence="6">
    <location>
        <begin position="265"/>
        <end position="506"/>
    </location>
</feature>
<dbReference type="CDD" id="cd08977">
    <property type="entry name" value="SusD"/>
    <property type="match status" value="1"/>
</dbReference>
<evidence type="ECO:0000256" key="1">
    <source>
        <dbReference type="ARBA" id="ARBA00004442"/>
    </source>
</evidence>
<keyword evidence="9" id="KW-1185">Reference proteome</keyword>
<dbReference type="RefSeq" id="WP_249656970.1">
    <property type="nucleotide sequence ID" value="NZ_JAMFMA010000002.1"/>
</dbReference>
<evidence type="ECO:0000256" key="2">
    <source>
        <dbReference type="ARBA" id="ARBA00006275"/>
    </source>
</evidence>
<dbReference type="InterPro" id="IPR012944">
    <property type="entry name" value="SusD_RagB_dom"/>
</dbReference>
<reference evidence="8 9" key="1">
    <citation type="submission" date="2022-05" db="EMBL/GenBank/DDBJ databases">
        <authorList>
            <person name="Park J.-S."/>
        </authorList>
    </citation>
    <scope>NUCLEOTIDE SEQUENCE [LARGE SCALE GENOMIC DNA]</scope>
    <source>
        <strain evidence="8 9">2012CJ35-5</strain>
    </source>
</reference>
<dbReference type="Proteomes" id="UP001203607">
    <property type="component" value="Unassembled WGS sequence"/>
</dbReference>
<feature type="domain" description="SusD-like N-terminal" evidence="7">
    <location>
        <begin position="48"/>
        <end position="226"/>
    </location>
</feature>
<evidence type="ECO:0000313" key="9">
    <source>
        <dbReference type="Proteomes" id="UP001203607"/>
    </source>
</evidence>
<accession>A0ABT0PQW7</accession>
<dbReference type="EMBL" id="JAMFMA010000002">
    <property type="protein sequence ID" value="MCL6273779.1"/>
    <property type="molecule type" value="Genomic_DNA"/>
</dbReference>
<keyword evidence="4" id="KW-0472">Membrane</keyword>
<proteinExistence type="inferred from homology"/>